<accession>A0A8T1FBS0</accession>
<evidence type="ECO:0000313" key="2">
    <source>
        <dbReference type="Proteomes" id="UP000697107"/>
    </source>
</evidence>
<protein>
    <submittedName>
        <fullName evidence="1">Uncharacterized protein</fullName>
    </submittedName>
</protein>
<sequence length="284" mass="32527">MLRQLLQNGSPVALKYGFSVVQAVNSLFCVANVRTDQFSALTVVLIDSVFDLSCTVFFEHLAPNFAEIALFCESFDSLRISSFLDFMRWKTSDEYYPCLVLIDIDVEPRTYEEWTDPIDTYDKVKALATSGLLTSIQIIMVKWPEELRKCQNLKTIQLIYTNTGRIPTWTKEFKNLETIQIESKYGKPNLSNLPGDPFSDFSRLTMIQFGVHENITRFPPLSGVPQLQSFVLTWMLIATLEQIPDLAPLRNLVEMVIYRPNYVCCNGFMGDQFTTASLTEYELL</sequence>
<reference evidence="1" key="1">
    <citation type="submission" date="2018-10" db="EMBL/GenBank/DDBJ databases">
        <title>Effector identification in a new, highly contiguous assembly of the strawberry crown rot pathogen Phytophthora cactorum.</title>
        <authorList>
            <person name="Armitage A.D."/>
            <person name="Nellist C.F."/>
            <person name="Bates H."/>
            <person name="Vickerstaff R.J."/>
            <person name="Harrison R.J."/>
        </authorList>
    </citation>
    <scope>NUCLEOTIDE SEQUENCE</scope>
    <source>
        <strain evidence="1">P415</strain>
    </source>
</reference>
<dbReference type="EMBL" id="RCML01000654">
    <property type="protein sequence ID" value="KAG2971737.1"/>
    <property type="molecule type" value="Genomic_DNA"/>
</dbReference>
<evidence type="ECO:0000313" key="1">
    <source>
        <dbReference type="EMBL" id="KAG2971737.1"/>
    </source>
</evidence>
<dbReference type="Gene3D" id="3.80.10.10">
    <property type="entry name" value="Ribonuclease Inhibitor"/>
    <property type="match status" value="1"/>
</dbReference>
<proteinExistence type="predicted"/>
<name>A0A8T1FBS0_9STRA</name>
<dbReference type="SUPFAM" id="SSF52058">
    <property type="entry name" value="L domain-like"/>
    <property type="match status" value="1"/>
</dbReference>
<organism evidence="1 2">
    <name type="scientific">Phytophthora cactorum</name>
    <dbReference type="NCBI Taxonomy" id="29920"/>
    <lineage>
        <taxon>Eukaryota</taxon>
        <taxon>Sar</taxon>
        <taxon>Stramenopiles</taxon>
        <taxon>Oomycota</taxon>
        <taxon>Peronosporomycetes</taxon>
        <taxon>Peronosporales</taxon>
        <taxon>Peronosporaceae</taxon>
        <taxon>Phytophthora</taxon>
    </lineage>
</organism>
<dbReference type="InterPro" id="IPR032675">
    <property type="entry name" value="LRR_dom_sf"/>
</dbReference>
<gene>
    <name evidence="1" type="ORF">PC118_g16123</name>
</gene>
<dbReference type="AlphaFoldDB" id="A0A8T1FBS0"/>
<dbReference type="Proteomes" id="UP000697107">
    <property type="component" value="Unassembled WGS sequence"/>
</dbReference>
<comment type="caution">
    <text evidence="1">The sequence shown here is derived from an EMBL/GenBank/DDBJ whole genome shotgun (WGS) entry which is preliminary data.</text>
</comment>